<evidence type="ECO:0000256" key="10">
    <source>
        <dbReference type="ARBA" id="ARBA00023225"/>
    </source>
</evidence>
<dbReference type="AlphaFoldDB" id="A0A410QC85"/>
<dbReference type="Gene3D" id="1.10.287.1700">
    <property type="match status" value="1"/>
</dbReference>
<comment type="subcellular location">
    <subcellularLocation>
        <location evidence="1">Cell membrane</location>
        <topology evidence="1">Peripheral membrane protein</topology>
        <orientation evidence="1">Cytoplasmic side</orientation>
    </subcellularLocation>
</comment>
<keyword evidence="7" id="KW-1005">Bacterial flagellum biogenesis</keyword>
<evidence type="ECO:0000256" key="5">
    <source>
        <dbReference type="ARBA" id="ARBA00022475"/>
    </source>
</evidence>
<proteinExistence type="inferred from homology"/>
<evidence type="ECO:0000256" key="3">
    <source>
        <dbReference type="ARBA" id="ARBA00020392"/>
    </source>
</evidence>
<evidence type="ECO:0000313" key="13">
    <source>
        <dbReference type="Proteomes" id="UP000287969"/>
    </source>
</evidence>
<name>A0A410QC85_9FIRM</name>
<gene>
    <name evidence="12" type="primary">fliJ</name>
    <name evidence="12" type="ORF">EQM13_08430</name>
</gene>
<dbReference type="InterPro" id="IPR012823">
    <property type="entry name" value="Flagell_FliJ"/>
</dbReference>
<dbReference type="RefSeq" id="WP_128752441.1">
    <property type="nucleotide sequence ID" value="NZ_CP035282.1"/>
</dbReference>
<dbReference type="GO" id="GO:0015031">
    <property type="term" value="P:protein transport"/>
    <property type="evidence" value="ECO:0007669"/>
    <property type="project" value="UniProtKB-KW"/>
</dbReference>
<reference evidence="13" key="1">
    <citation type="submission" date="2019-01" db="EMBL/GenBank/DDBJ databases">
        <title>Draft genomes of a novel of Sporanaerobacter strains.</title>
        <authorList>
            <person name="Ma S."/>
        </authorList>
    </citation>
    <scope>NUCLEOTIDE SEQUENCE [LARGE SCALE GENOMIC DNA]</scope>
    <source>
        <strain evidence="13">NJN-17</strain>
    </source>
</reference>
<evidence type="ECO:0000256" key="2">
    <source>
        <dbReference type="ARBA" id="ARBA00010004"/>
    </source>
</evidence>
<feature type="coiled-coil region" evidence="11">
    <location>
        <begin position="66"/>
        <end position="114"/>
    </location>
</feature>
<keyword evidence="5" id="KW-1003">Cell membrane</keyword>
<dbReference type="GO" id="GO:0009288">
    <property type="term" value="C:bacterial-type flagellum"/>
    <property type="evidence" value="ECO:0007669"/>
    <property type="project" value="InterPro"/>
</dbReference>
<dbReference type="GO" id="GO:0044781">
    <property type="term" value="P:bacterial-type flagellum organization"/>
    <property type="evidence" value="ECO:0007669"/>
    <property type="project" value="UniProtKB-KW"/>
</dbReference>
<dbReference type="EMBL" id="CP035282">
    <property type="protein sequence ID" value="QAT61607.1"/>
    <property type="molecule type" value="Genomic_DNA"/>
</dbReference>
<keyword evidence="9" id="KW-0472">Membrane</keyword>
<keyword evidence="10" id="KW-1006">Bacterial flagellum protein export</keyword>
<keyword evidence="6" id="KW-0145">Chemotaxis</keyword>
<evidence type="ECO:0000256" key="1">
    <source>
        <dbReference type="ARBA" id="ARBA00004413"/>
    </source>
</evidence>
<evidence type="ECO:0000256" key="11">
    <source>
        <dbReference type="SAM" id="Coils"/>
    </source>
</evidence>
<dbReference type="KEGG" id="spoa:EQM13_08430"/>
<protein>
    <recommendedName>
        <fullName evidence="3">Flagellar FliJ protein</fullName>
    </recommendedName>
</protein>
<evidence type="ECO:0000313" key="12">
    <source>
        <dbReference type="EMBL" id="QAT61607.1"/>
    </source>
</evidence>
<keyword evidence="12" id="KW-0282">Flagellum</keyword>
<dbReference type="NCBIfam" id="TIGR02473">
    <property type="entry name" value="flagell_FliJ"/>
    <property type="match status" value="1"/>
</dbReference>
<dbReference type="GO" id="GO:0071973">
    <property type="term" value="P:bacterial-type flagellum-dependent cell motility"/>
    <property type="evidence" value="ECO:0007669"/>
    <property type="project" value="InterPro"/>
</dbReference>
<comment type="similarity">
    <text evidence="2">Belongs to the FliJ family.</text>
</comment>
<evidence type="ECO:0000256" key="7">
    <source>
        <dbReference type="ARBA" id="ARBA00022795"/>
    </source>
</evidence>
<dbReference type="Pfam" id="PF02050">
    <property type="entry name" value="FliJ"/>
    <property type="match status" value="1"/>
</dbReference>
<keyword evidence="12" id="KW-0966">Cell projection</keyword>
<evidence type="ECO:0000256" key="6">
    <source>
        <dbReference type="ARBA" id="ARBA00022500"/>
    </source>
</evidence>
<keyword evidence="12" id="KW-0969">Cilium</keyword>
<keyword evidence="13" id="KW-1185">Reference proteome</keyword>
<dbReference type="OrthoDB" id="1707704at2"/>
<evidence type="ECO:0000256" key="9">
    <source>
        <dbReference type="ARBA" id="ARBA00023136"/>
    </source>
</evidence>
<sequence length="146" mass="17439">MEKFNFKFDKVLNYKSTVETVKKANYGKLKEELNKEEDILNGYYDHKEDMKTKKNEEVANTKIGNMQLYSKYLNDLKNKIEKQENVVVNKRIDVDKSKEELVEASKEKKIFERLKENKHEEYLYLEKLSEDKIVDNLVSYRSNARG</sequence>
<evidence type="ECO:0000256" key="8">
    <source>
        <dbReference type="ARBA" id="ARBA00022927"/>
    </source>
</evidence>
<keyword evidence="4" id="KW-0813">Transport</keyword>
<dbReference type="InterPro" id="IPR053716">
    <property type="entry name" value="Flag_assembly_chemotaxis_eff"/>
</dbReference>
<accession>A0A410QC85</accession>
<dbReference type="GO" id="GO:0005886">
    <property type="term" value="C:plasma membrane"/>
    <property type="evidence" value="ECO:0007669"/>
    <property type="project" value="UniProtKB-SubCell"/>
</dbReference>
<keyword evidence="8" id="KW-0653">Protein transport</keyword>
<keyword evidence="11" id="KW-0175">Coiled coil</keyword>
<dbReference type="GO" id="GO:0006935">
    <property type="term" value="P:chemotaxis"/>
    <property type="evidence" value="ECO:0007669"/>
    <property type="project" value="UniProtKB-KW"/>
</dbReference>
<dbReference type="Proteomes" id="UP000287969">
    <property type="component" value="Chromosome"/>
</dbReference>
<evidence type="ECO:0000256" key="4">
    <source>
        <dbReference type="ARBA" id="ARBA00022448"/>
    </source>
</evidence>
<organism evidence="12 13">
    <name type="scientific">Acidilutibacter cellobiosedens</name>
    <dbReference type="NCBI Taxonomy" id="2507161"/>
    <lineage>
        <taxon>Bacteria</taxon>
        <taxon>Bacillati</taxon>
        <taxon>Bacillota</taxon>
        <taxon>Tissierellia</taxon>
        <taxon>Tissierellales</taxon>
        <taxon>Acidilutibacteraceae</taxon>
        <taxon>Acidilutibacter</taxon>
    </lineage>
</organism>